<protein>
    <submittedName>
        <fullName evidence="3">Uncharacterized protein</fullName>
    </submittedName>
</protein>
<comment type="caution">
    <text evidence="3">The sequence shown here is derived from an EMBL/GenBank/DDBJ whole genome shotgun (WGS) entry which is preliminary data.</text>
</comment>
<accession>A0A1V6MK26</accession>
<proteinExistence type="predicted"/>
<reference evidence="4" key="1">
    <citation type="submission" date="2016-11" db="EMBL/GenBank/DDBJ databases">
        <authorList>
            <person name="Schniete J.K."/>
            <person name="Salih T."/>
            <person name="Algora Gallardo L."/>
            <person name="Martinez Fernandez S."/>
            <person name="Herron P.R."/>
        </authorList>
    </citation>
    <scope>NUCLEOTIDE SEQUENCE [LARGE SCALE GENOMIC DNA]</scope>
    <source>
        <strain evidence="4">DSM 41896</strain>
    </source>
</reference>
<feature type="coiled-coil region" evidence="1">
    <location>
        <begin position="36"/>
        <end position="64"/>
    </location>
</feature>
<dbReference type="STRING" id="114686.BM536_032000"/>
<dbReference type="EMBL" id="MPOH02000019">
    <property type="protein sequence ID" value="OQD52735.1"/>
    <property type="molecule type" value="Genomic_DNA"/>
</dbReference>
<gene>
    <name evidence="3" type="ORF">BM536_032000</name>
</gene>
<feature type="region of interest" description="Disordered" evidence="2">
    <location>
        <begin position="1"/>
        <end position="26"/>
    </location>
</feature>
<dbReference type="Proteomes" id="UP000184286">
    <property type="component" value="Unassembled WGS sequence"/>
</dbReference>
<evidence type="ECO:0000256" key="1">
    <source>
        <dbReference type="SAM" id="Coils"/>
    </source>
</evidence>
<organism evidence="3 4">
    <name type="scientific">Streptomyces phaeoluteigriseus</name>
    <dbReference type="NCBI Taxonomy" id="114686"/>
    <lineage>
        <taxon>Bacteria</taxon>
        <taxon>Bacillati</taxon>
        <taxon>Actinomycetota</taxon>
        <taxon>Actinomycetes</taxon>
        <taxon>Kitasatosporales</taxon>
        <taxon>Streptomycetaceae</taxon>
        <taxon>Streptomyces</taxon>
        <taxon>Streptomyces aurantiacus group</taxon>
    </lineage>
</organism>
<dbReference type="RefSeq" id="WP_073493008.1">
    <property type="nucleotide sequence ID" value="NZ_MPOH02000019.1"/>
</dbReference>
<evidence type="ECO:0000256" key="2">
    <source>
        <dbReference type="SAM" id="MobiDB-lite"/>
    </source>
</evidence>
<sequence>MSDTLTELEERVRSGDETVTPEQIEQARTMGRFAELRQEAADRRAAEEAAAKQARERADRIAEARRLLDGHGLDDVAPLYVAARDALSALVAACDGRTEAVGEAARLLATTDGVTAVWDGSTRNAVVEFEPGDRHTALPPGPVVQVLVGRLAEARPDGMAIDYTHSVARKLTPFPRVSPLDEALARREG</sequence>
<dbReference type="AlphaFoldDB" id="A0A1V6MK26"/>
<keyword evidence="1" id="KW-0175">Coiled coil</keyword>
<name>A0A1V6MK26_9ACTN</name>
<evidence type="ECO:0000313" key="4">
    <source>
        <dbReference type="Proteomes" id="UP000184286"/>
    </source>
</evidence>
<reference evidence="3 4" key="2">
    <citation type="submission" date="2017-02" db="EMBL/GenBank/DDBJ databases">
        <title>Draft genome sequence of Streptomyces phaeoluteigriseus type strain DSM41896.</title>
        <authorList>
            <person name="Salih T.S."/>
            <person name="Algora Gallardo L."/>
            <person name="Melo Santos T."/>
            <person name="Filgueira Martinez S."/>
            <person name="Herron P.R."/>
        </authorList>
    </citation>
    <scope>NUCLEOTIDE SEQUENCE [LARGE SCALE GENOMIC DNA]</scope>
    <source>
        <strain evidence="3 4">DSM 41896</strain>
    </source>
</reference>
<evidence type="ECO:0000313" key="3">
    <source>
        <dbReference type="EMBL" id="OQD52735.1"/>
    </source>
</evidence>